<keyword evidence="4" id="KW-0762">Sugar transport</keyword>
<evidence type="ECO:0000256" key="1">
    <source>
        <dbReference type="ARBA" id="ARBA00004496"/>
    </source>
</evidence>
<dbReference type="PROSITE" id="PS00371">
    <property type="entry name" value="PTS_EIIA_TYPE_1_HIS"/>
    <property type="match status" value="1"/>
</dbReference>
<dbReference type="PANTHER" id="PTHR45008">
    <property type="entry name" value="PTS SYSTEM GLUCOSE-SPECIFIC EIIA COMPONENT"/>
    <property type="match status" value="1"/>
</dbReference>
<feature type="domain" description="PTS EIIA type-1" evidence="9">
    <location>
        <begin position="122"/>
        <end position="226"/>
    </location>
</feature>
<keyword evidence="8" id="KW-1133">Transmembrane helix</keyword>
<dbReference type="EMBL" id="BKBQ01000063">
    <property type="protein sequence ID" value="GEQ55567.1"/>
    <property type="molecule type" value="Genomic_DNA"/>
</dbReference>
<proteinExistence type="predicted"/>
<reference evidence="11" key="1">
    <citation type="submission" date="2019-08" db="EMBL/GenBank/DDBJ databases">
        <authorList>
            <person name="Ishikawa M."/>
            <person name="Suzuki T."/>
            <person name="Matsutani M."/>
        </authorList>
    </citation>
    <scope>NUCLEOTIDE SEQUENCE</scope>
    <source>
        <strain evidence="11">7C1</strain>
        <strain evidence="10">8C4</strain>
    </source>
</reference>
<dbReference type="InterPro" id="IPR050890">
    <property type="entry name" value="PTS_EIIA_component"/>
</dbReference>
<keyword evidence="13" id="KW-1185">Reference proteome</keyword>
<keyword evidence="5" id="KW-0808">Transferase</keyword>
<reference evidence="11" key="2">
    <citation type="journal article" date="2020" name="Int. Dairy J.">
        <title>Lactic acid bacterial diversity in Brie cheese focusing on salt concentration and pH of isolation medium and characterisation of halophilic and alkaliphilic lactic acid bacterial isolates.</title>
        <authorList>
            <person name="Unno R."/>
            <person name="Matsutani M."/>
            <person name="Suzuki T."/>
            <person name="Kodama K."/>
            <person name="Matsushita H."/>
            <person name="Yamasato K."/>
            <person name="Koizumi Y."/>
            <person name="Ishikawa M."/>
        </authorList>
    </citation>
    <scope>NUCLEOTIDE SEQUENCE</scope>
    <source>
        <strain evidence="11">7C1</strain>
        <strain evidence="10">8C4</strain>
    </source>
</reference>
<dbReference type="GO" id="GO:0005886">
    <property type="term" value="C:plasma membrane"/>
    <property type="evidence" value="ECO:0007669"/>
    <property type="project" value="UniProtKB-SubCell"/>
</dbReference>
<feature type="transmembrane region" description="Helical" evidence="8">
    <location>
        <begin position="12"/>
        <end position="34"/>
    </location>
</feature>
<dbReference type="InterPro" id="IPR011055">
    <property type="entry name" value="Dup_hybrid_motif"/>
</dbReference>
<evidence type="ECO:0000259" key="9">
    <source>
        <dbReference type="PROSITE" id="PS51093"/>
    </source>
</evidence>
<dbReference type="Proteomes" id="UP000886607">
    <property type="component" value="Unassembled WGS sequence"/>
</dbReference>
<evidence type="ECO:0000313" key="11">
    <source>
        <dbReference type="EMBL" id="GEQ55567.1"/>
    </source>
</evidence>
<evidence type="ECO:0000256" key="7">
    <source>
        <dbReference type="ARBA" id="ARBA00022777"/>
    </source>
</evidence>
<dbReference type="NCBIfam" id="TIGR00830">
    <property type="entry name" value="PTBA"/>
    <property type="match status" value="1"/>
</dbReference>
<keyword evidence="3" id="KW-0813">Transport</keyword>
<dbReference type="InterPro" id="IPR001127">
    <property type="entry name" value="PTS_EIIA_1_perm"/>
</dbReference>
<sequence>MYGVTLKLKKPFIGAMTGGAIAGAVLNIFSVKSFSMGVPGLIVLPGYVDPNNGMNFPITIMGSILAIVVAFSVTWIIGFEDETTDEVEKVDSSANVEKTSGEQIKIASPVNGQFVAVENLSDETFAQQIMGQTTAIQPSSNEIVAPFDAEVTLVAETNHAIGLRSSEGIELLIHLGIDTVELKGEGFKPQVKQGDQVTQGDLLMEMDVEPIKEAGYDPVVLSIVTSTADYLDVISTATEEDIVVGDNIAAAIN</sequence>
<dbReference type="AlphaFoldDB" id="A0AAN4ZT55"/>
<gene>
    <name evidence="10" type="ORF">TK11N_24110</name>
    <name evidence="11" type="ORF">TK2N_24110</name>
</gene>
<dbReference type="PANTHER" id="PTHR45008:SF1">
    <property type="entry name" value="PTS SYSTEM GLUCOSE-SPECIFIC EIIA COMPONENT"/>
    <property type="match status" value="1"/>
</dbReference>
<dbReference type="GO" id="GO:0009401">
    <property type="term" value="P:phosphoenolpyruvate-dependent sugar phosphotransferase system"/>
    <property type="evidence" value="ECO:0007669"/>
    <property type="project" value="UniProtKB-KW"/>
</dbReference>
<evidence type="ECO:0000313" key="10">
    <source>
        <dbReference type="EMBL" id="GEQ50559.1"/>
    </source>
</evidence>
<evidence type="ECO:0000313" key="13">
    <source>
        <dbReference type="Proteomes" id="UP000886607"/>
    </source>
</evidence>
<evidence type="ECO:0000256" key="6">
    <source>
        <dbReference type="ARBA" id="ARBA00022683"/>
    </source>
</evidence>
<dbReference type="Gene3D" id="2.70.70.10">
    <property type="entry name" value="Glucose Permease (Domain IIA)"/>
    <property type="match status" value="1"/>
</dbReference>
<evidence type="ECO:0000256" key="3">
    <source>
        <dbReference type="ARBA" id="ARBA00022448"/>
    </source>
</evidence>
<dbReference type="Proteomes" id="UP000886597">
    <property type="component" value="Unassembled WGS sequence"/>
</dbReference>
<organism evidence="11 12">
    <name type="scientific">Tetragenococcus koreensis</name>
    <dbReference type="NCBI Taxonomy" id="290335"/>
    <lineage>
        <taxon>Bacteria</taxon>
        <taxon>Bacillati</taxon>
        <taxon>Bacillota</taxon>
        <taxon>Bacilli</taxon>
        <taxon>Lactobacillales</taxon>
        <taxon>Enterococcaceae</taxon>
        <taxon>Tetragenococcus</taxon>
    </lineage>
</organism>
<comment type="caution">
    <text evidence="11">The sequence shown here is derived from an EMBL/GenBank/DDBJ whole genome shotgun (WGS) entry which is preliminary data.</text>
</comment>
<dbReference type="FunFam" id="2.70.70.10:FF:000001">
    <property type="entry name" value="PTS system glucose-specific IIA component"/>
    <property type="match status" value="1"/>
</dbReference>
<keyword evidence="7" id="KW-0418">Kinase</keyword>
<dbReference type="PROSITE" id="PS51093">
    <property type="entry name" value="PTS_EIIA_TYPE_1"/>
    <property type="match status" value="1"/>
</dbReference>
<evidence type="ECO:0000313" key="12">
    <source>
        <dbReference type="Proteomes" id="UP000886597"/>
    </source>
</evidence>
<dbReference type="SUPFAM" id="SSF51261">
    <property type="entry name" value="Duplicated hybrid motif"/>
    <property type="match status" value="1"/>
</dbReference>
<keyword evidence="8" id="KW-0472">Membrane</keyword>
<dbReference type="EMBL" id="BKBO01000063">
    <property type="protein sequence ID" value="GEQ50559.1"/>
    <property type="molecule type" value="Genomic_DNA"/>
</dbReference>
<feature type="transmembrane region" description="Helical" evidence="8">
    <location>
        <begin position="54"/>
        <end position="79"/>
    </location>
</feature>
<dbReference type="Pfam" id="PF00358">
    <property type="entry name" value="PTS_EIIA_1"/>
    <property type="match status" value="1"/>
</dbReference>
<evidence type="ECO:0000256" key="4">
    <source>
        <dbReference type="ARBA" id="ARBA00022597"/>
    </source>
</evidence>
<protein>
    <recommendedName>
        <fullName evidence="9">PTS EIIA type-1 domain-containing protein</fullName>
    </recommendedName>
</protein>
<keyword evidence="6" id="KW-0598">Phosphotransferase system</keyword>
<dbReference type="GO" id="GO:0005737">
    <property type="term" value="C:cytoplasm"/>
    <property type="evidence" value="ECO:0007669"/>
    <property type="project" value="UniProtKB-SubCell"/>
</dbReference>
<evidence type="ECO:0000256" key="5">
    <source>
        <dbReference type="ARBA" id="ARBA00022679"/>
    </source>
</evidence>
<dbReference type="GO" id="GO:0016301">
    <property type="term" value="F:kinase activity"/>
    <property type="evidence" value="ECO:0007669"/>
    <property type="project" value="UniProtKB-KW"/>
</dbReference>
<evidence type="ECO:0000256" key="8">
    <source>
        <dbReference type="SAM" id="Phobius"/>
    </source>
</evidence>
<comment type="subcellular location">
    <subcellularLocation>
        <location evidence="2">Cell membrane</location>
        <topology evidence="2">Multi-pass membrane protein</topology>
    </subcellularLocation>
    <subcellularLocation>
        <location evidence="1">Cytoplasm</location>
    </subcellularLocation>
</comment>
<accession>A0AAN4ZT55</accession>
<evidence type="ECO:0000256" key="2">
    <source>
        <dbReference type="ARBA" id="ARBA00004651"/>
    </source>
</evidence>
<name>A0AAN4ZT55_9ENTE</name>
<keyword evidence="8" id="KW-0812">Transmembrane</keyword>